<reference evidence="2" key="1">
    <citation type="journal article" date="2023" name="GigaByte">
        <title>Genome assembly of the bearded iris, Iris pallida Lam.</title>
        <authorList>
            <person name="Bruccoleri R.E."/>
            <person name="Oakeley E.J."/>
            <person name="Faust A.M.E."/>
            <person name="Altorfer M."/>
            <person name="Dessus-Babus S."/>
            <person name="Burckhardt D."/>
            <person name="Oertli M."/>
            <person name="Naumann U."/>
            <person name="Petersen F."/>
            <person name="Wong J."/>
        </authorList>
    </citation>
    <scope>NUCLEOTIDE SEQUENCE</scope>
    <source>
        <strain evidence="2">GSM-AAB239-AS_SAM_17_03QT</strain>
    </source>
</reference>
<evidence type="ECO:0000256" key="1">
    <source>
        <dbReference type="SAM" id="MobiDB-lite"/>
    </source>
</evidence>
<evidence type="ECO:0000313" key="2">
    <source>
        <dbReference type="EMBL" id="KAJ6849988.1"/>
    </source>
</evidence>
<sequence length="318" mass="34109">MITILQYSFSNGGSASPVLVPPGAQNIHPKVDTAQRSEEPVEEVQPVPVEVQPVQPPLPVPPQLRRHGVDHLHEYGAEEVAEGEGEEGEGGGQRPHARGRLCVEELRQAHEGEHVGYAEDAVLEGEPEEAYLCKVAVERVPPLDLDRGGDGHGHDGEHEADSDPLELGDARGVASEAAGEGDEGELVDGEEEGHEEEGDDGDGGGRDGEGAEPAVHDAPLLHREGLQLGDAGVHEDGAGEDGEHPDQDLHLLHLRHGADLPWVRGAAFGEDYRSFVQEPDFIPSLSFFLKIGQAIKNDINSIGSCPVVCDRRRDRQPM</sequence>
<gene>
    <name evidence="2" type="ORF">M6B38_269190</name>
</gene>
<evidence type="ECO:0000313" key="3">
    <source>
        <dbReference type="Proteomes" id="UP001140949"/>
    </source>
</evidence>
<feature type="compositionally biased region" description="Acidic residues" evidence="1">
    <location>
        <begin position="179"/>
        <end position="202"/>
    </location>
</feature>
<name>A0AAX6IAB2_IRIPA</name>
<dbReference type="AlphaFoldDB" id="A0AAX6IAB2"/>
<dbReference type="Proteomes" id="UP001140949">
    <property type="component" value="Unassembled WGS sequence"/>
</dbReference>
<feature type="region of interest" description="Disordered" evidence="1">
    <location>
        <begin position="144"/>
        <end position="213"/>
    </location>
</feature>
<feature type="compositionally biased region" description="Basic and acidic residues" evidence="1">
    <location>
        <begin position="144"/>
        <end position="161"/>
    </location>
</feature>
<protein>
    <submittedName>
        <fullName evidence="2">Protein NRT1/ PTR FAMILY 4.3-like</fullName>
    </submittedName>
</protein>
<comment type="caution">
    <text evidence="2">The sequence shown here is derived from an EMBL/GenBank/DDBJ whole genome shotgun (WGS) entry which is preliminary data.</text>
</comment>
<dbReference type="EMBL" id="JANAVB010003398">
    <property type="protein sequence ID" value="KAJ6849988.1"/>
    <property type="molecule type" value="Genomic_DNA"/>
</dbReference>
<keyword evidence="3" id="KW-1185">Reference proteome</keyword>
<reference evidence="2" key="2">
    <citation type="submission" date="2023-04" db="EMBL/GenBank/DDBJ databases">
        <authorList>
            <person name="Bruccoleri R.E."/>
            <person name="Oakeley E.J."/>
            <person name="Faust A.-M."/>
            <person name="Dessus-Babus S."/>
            <person name="Altorfer M."/>
            <person name="Burckhardt D."/>
            <person name="Oertli M."/>
            <person name="Naumann U."/>
            <person name="Petersen F."/>
            <person name="Wong J."/>
        </authorList>
    </citation>
    <scope>NUCLEOTIDE SEQUENCE</scope>
    <source>
        <strain evidence="2">GSM-AAB239-AS_SAM_17_03QT</strain>
        <tissue evidence="2">Leaf</tissue>
    </source>
</reference>
<organism evidence="2 3">
    <name type="scientific">Iris pallida</name>
    <name type="common">Sweet iris</name>
    <dbReference type="NCBI Taxonomy" id="29817"/>
    <lineage>
        <taxon>Eukaryota</taxon>
        <taxon>Viridiplantae</taxon>
        <taxon>Streptophyta</taxon>
        <taxon>Embryophyta</taxon>
        <taxon>Tracheophyta</taxon>
        <taxon>Spermatophyta</taxon>
        <taxon>Magnoliopsida</taxon>
        <taxon>Liliopsida</taxon>
        <taxon>Asparagales</taxon>
        <taxon>Iridaceae</taxon>
        <taxon>Iridoideae</taxon>
        <taxon>Irideae</taxon>
        <taxon>Iris</taxon>
    </lineage>
</organism>
<proteinExistence type="predicted"/>
<accession>A0AAX6IAB2</accession>